<keyword evidence="3" id="KW-1185">Reference proteome</keyword>
<sequence>MRGLILILITVWCTVGLHGCQSWHRATPSSPAPRHIEPTPQVQAAKPQRQTREPVKQAPTADPQTQGDGKLLETELYVLYGKPGYRGSWCFENYEASVRQVFKVDADFVITNDPTYTERFEREILPILKARCTSLSRVDVHHYIKGVRIDQSMKEDTVSESVLWAGEPLSMMTIMITSQGTLTYTMFREESLAALRAKREPPPQELAKRNRWKKRVEEFAAQQRAAEEAAEQKLAAASTTADGQLSVSGIDNEHKKLFLMIYDGEYVALSKRTDFQDLPIILYRSAMAIYDKGCHAFFKDRIKVVESVEVFHHREGNPFGGPMTNVYKDYVSTSYMERRYEQVFRSTYAKDMATVLKNSRKNLAERTTPAGLWDNVLDQGKIIMEGAFKEKERLEKAMGSLKVLLSPNACGKPGIVRFMDNYNRYIGHDYPSEVSKVEVYAQPINGTYPYTEKIQTAYIERYYVNVPPTFSPDFPVPTDGEEIAVYLNKGSERPGLKWVRVSSLALRELTPDHTYTQIQLPPDVKQAMKEDKYFVVQCTYVDGKGGGPVRYYWNANGPLPSDAVQAFAKTNNILEPRRSCPTSPQ</sequence>
<organism evidence="2 3">
    <name type="scientific">Candidatus Nitrospira nitrificans</name>
    <dbReference type="NCBI Taxonomy" id="1742973"/>
    <lineage>
        <taxon>Bacteria</taxon>
        <taxon>Pseudomonadati</taxon>
        <taxon>Nitrospirota</taxon>
        <taxon>Nitrospiria</taxon>
        <taxon>Nitrospirales</taxon>
        <taxon>Nitrospiraceae</taxon>
        <taxon>Nitrospira</taxon>
    </lineage>
</organism>
<feature type="region of interest" description="Disordered" evidence="1">
    <location>
        <begin position="24"/>
        <end position="67"/>
    </location>
</feature>
<proteinExistence type="predicted"/>
<name>A0A0S4LHR4_9BACT</name>
<evidence type="ECO:0000256" key="1">
    <source>
        <dbReference type="SAM" id="MobiDB-lite"/>
    </source>
</evidence>
<dbReference type="STRING" id="1742973.COMA2_20320"/>
<dbReference type="EMBL" id="CZPZ01000012">
    <property type="protein sequence ID" value="CUS35540.1"/>
    <property type="molecule type" value="Genomic_DNA"/>
</dbReference>
<dbReference type="AlphaFoldDB" id="A0A0S4LHR4"/>
<dbReference type="Proteomes" id="UP000198736">
    <property type="component" value="Unassembled WGS sequence"/>
</dbReference>
<evidence type="ECO:0000313" key="3">
    <source>
        <dbReference type="Proteomes" id="UP000198736"/>
    </source>
</evidence>
<reference evidence="3" key="1">
    <citation type="submission" date="2015-10" db="EMBL/GenBank/DDBJ databases">
        <authorList>
            <person name="Luecker S."/>
            <person name="Luecker S."/>
        </authorList>
    </citation>
    <scope>NUCLEOTIDE SEQUENCE [LARGE SCALE GENOMIC DNA]</scope>
</reference>
<accession>A0A0S4LHR4</accession>
<evidence type="ECO:0000313" key="2">
    <source>
        <dbReference type="EMBL" id="CUS35540.1"/>
    </source>
</evidence>
<protein>
    <submittedName>
        <fullName evidence="2">Uncharacterized protein</fullName>
    </submittedName>
</protein>
<gene>
    <name evidence="2" type="ORF">COMA2_20320</name>
</gene>